<dbReference type="EMBL" id="AOGT01001976">
    <property type="protein sequence ID" value="EMG46522.1"/>
    <property type="molecule type" value="Genomic_DNA"/>
</dbReference>
<dbReference type="HOGENOM" id="CLU_056292_1_0_1"/>
<dbReference type="InterPro" id="IPR025638">
    <property type="entry name" value="DUF4336"/>
</dbReference>
<accession>M3HGW9</accession>
<dbReference type="OrthoDB" id="421671at2759"/>
<dbReference type="AlphaFoldDB" id="M3HGW9"/>
<evidence type="ECO:0000313" key="1">
    <source>
        <dbReference type="EMBL" id="EMG46522.1"/>
    </source>
</evidence>
<dbReference type="OMA" id="FENQENP"/>
<evidence type="ECO:0008006" key="3">
    <source>
        <dbReference type="Google" id="ProtNLM"/>
    </source>
</evidence>
<evidence type="ECO:0000313" key="2">
    <source>
        <dbReference type="Proteomes" id="UP000011777"/>
    </source>
</evidence>
<keyword evidence="2" id="KW-1185">Reference proteome</keyword>
<name>M3HGW9_CANMX</name>
<dbReference type="SUPFAM" id="SSF56281">
    <property type="entry name" value="Metallo-hydrolase/oxidoreductase"/>
    <property type="match status" value="1"/>
</dbReference>
<dbReference type="InterPro" id="IPR036866">
    <property type="entry name" value="RibonucZ/Hydroxyglut_hydro"/>
</dbReference>
<organism evidence="1 2">
    <name type="scientific">Candida maltosa (strain Xu316)</name>
    <name type="common">Yeast</name>
    <dbReference type="NCBI Taxonomy" id="1245528"/>
    <lineage>
        <taxon>Eukaryota</taxon>
        <taxon>Fungi</taxon>
        <taxon>Dikarya</taxon>
        <taxon>Ascomycota</taxon>
        <taxon>Saccharomycotina</taxon>
        <taxon>Pichiomycetes</taxon>
        <taxon>Debaryomycetaceae</taxon>
        <taxon>Candida/Lodderomyces clade</taxon>
        <taxon>Candida</taxon>
    </lineage>
</organism>
<sequence length="278" mass="31541">MSTSFKASIRKINDNAVTVSTPRSVFGLLNFGARMTLFNFNGNIVIYSPIKYDETIFNQAVNKLFDSQDEPVYEIKYAIAANDEHNLYSHEYKEKLGCKVIAGENCKLKNNCQTDFKLTSKIANRVIKGDLWSEDLNITDPFMKNLELVYLGNHMVHDVEVFDKTSKTLFVGDVLVNLGVPGTTEGKVTLEQYSPEVGYPQGYNPHGWLSYFTRYLQPDSAVCRYFANYSAGTKTETGKEGIKLIDGWNFEKIVMIHGNVIDKDAKDVWKKLFPSCFE</sequence>
<protein>
    <recommendedName>
        <fullName evidence="3">Metallo-beta-lactamase domain-containing protein</fullName>
    </recommendedName>
</protein>
<reference evidence="1 2" key="1">
    <citation type="submission" date="2013-02" db="EMBL/GenBank/DDBJ databases">
        <title>Genome sequence of Candida maltosa Xu316, a potential industrial strain for xylitol and ethanol production.</title>
        <authorList>
            <person name="Yu J."/>
            <person name="Wang Q."/>
            <person name="Geng X."/>
            <person name="Bao W."/>
            <person name="He P."/>
            <person name="Cai J."/>
        </authorList>
    </citation>
    <scope>NUCLEOTIDE SEQUENCE [LARGE SCALE GENOMIC DNA]</scope>
    <source>
        <strain evidence="2">Xu316</strain>
    </source>
</reference>
<dbReference type="eggNOG" id="ENOG502S1EZ">
    <property type="taxonomic scope" value="Eukaryota"/>
</dbReference>
<dbReference type="Proteomes" id="UP000011777">
    <property type="component" value="Unassembled WGS sequence"/>
</dbReference>
<gene>
    <name evidence="1" type="ORF">G210_3231</name>
</gene>
<dbReference type="PANTHER" id="PTHR33835">
    <property type="entry name" value="YALI0C07656P"/>
    <property type="match status" value="1"/>
</dbReference>
<comment type="caution">
    <text evidence="1">The sequence shown here is derived from an EMBL/GenBank/DDBJ whole genome shotgun (WGS) entry which is preliminary data.</text>
</comment>
<proteinExistence type="predicted"/>
<dbReference type="PANTHER" id="PTHR33835:SF1">
    <property type="entry name" value="METALLO-BETA-LACTAMASE DOMAIN-CONTAINING PROTEIN"/>
    <property type="match status" value="1"/>
</dbReference>